<accession>A0AAD9E817</accession>
<evidence type="ECO:0000313" key="1">
    <source>
        <dbReference type="EMBL" id="KAK1838770.1"/>
    </source>
</evidence>
<organism evidence="1 2">
    <name type="scientific">Colletotrichum chrysophilum</name>
    <dbReference type="NCBI Taxonomy" id="1836956"/>
    <lineage>
        <taxon>Eukaryota</taxon>
        <taxon>Fungi</taxon>
        <taxon>Dikarya</taxon>
        <taxon>Ascomycota</taxon>
        <taxon>Pezizomycotina</taxon>
        <taxon>Sordariomycetes</taxon>
        <taxon>Hypocreomycetidae</taxon>
        <taxon>Glomerellales</taxon>
        <taxon>Glomerellaceae</taxon>
        <taxon>Colletotrichum</taxon>
        <taxon>Colletotrichum gloeosporioides species complex</taxon>
    </lineage>
</organism>
<sequence>MGWHPRSNRPPDRVQQIKQMQAMPPLCVMTTNATASSAFTREQVDEAMCHLMNNKAYDVSDTVVVAISVDVNACTSWRGIEILGIEKSDVDFETVTVFLRPIPIGLCKLTGEKQLIDQLGASAYVLVVTGTVALELFGVAFDYGVAELVSGAGQILGRRYVFNLIYDPIDQVMGKVAASLQRQMCYITCVLRVKLAWFDFVHGFRRVLSFNLLYVVNLLTDYLRAA</sequence>
<gene>
    <name evidence="1" type="ORF">CCHR01_18603</name>
</gene>
<dbReference type="Proteomes" id="UP001243330">
    <property type="component" value="Unassembled WGS sequence"/>
</dbReference>
<keyword evidence="2" id="KW-1185">Reference proteome</keyword>
<proteinExistence type="predicted"/>
<dbReference type="EMBL" id="JAQOWY010000770">
    <property type="protein sequence ID" value="KAK1838770.1"/>
    <property type="molecule type" value="Genomic_DNA"/>
</dbReference>
<name>A0AAD9E817_9PEZI</name>
<protein>
    <submittedName>
        <fullName evidence="1">Uncharacterized protein</fullName>
    </submittedName>
</protein>
<comment type="caution">
    <text evidence="1">The sequence shown here is derived from an EMBL/GenBank/DDBJ whole genome shotgun (WGS) entry which is preliminary data.</text>
</comment>
<reference evidence="1" key="1">
    <citation type="submission" date="2023-01" db="EMBL/GenBank/DDBJ databases">
        <title>Colletotrichum chrysophilum M932 genome sequence.</title>
        <authorList>
            <person name="Baroncelli R."/>
        </authorList>
    </citation>
    <scope>NUCLEOTIDE SEQUENCE</scope>
    <source>
        <strain evidence="1">M932</strain>
    </source>
</reference>
<evidence type="ECO:0000313" key="2">
    <source>
        <dbReference type="Proteomes" id="UP001243330"/>
    </source>
</evidence>
<dbReference type="AlphaFoldDB" id="A0AAD9E817"/>